<dbReference type="EMBL" id="JBBNPS010000009">
    <property type="protein sequence ID" value="MEQ3353548.1"/>
    <property type="molecule type" value="Genomic_DNA"/>
</dbReference>
<proteinExistence type="predicted"/>
<dbReference type="CDD" id="cd00279">
    <property type="entry name" value="YlxR"/>
    <property type="match status" value="1"/>
</dbReference>
<dbReference type="SUPFAM" id="SSF64376">
    <property type="entry name" value="YlxR-like"/>
    <property type="match status" value="1"/>
</dbReference>
<dbReference type="RefSeq" id="WP_148473865.1">
    <property type="nucleotide sequence ID" value="NZ_JAOQJD010000011.1"/>
</dbReference>
<gene>
    <name evidence="2" type="ORF">AAA081_04435</name>
</gene>
<reference evidence="2 3" key="1">
    <citation type="submission" date="2024-04" db="EMBL/GenBank/DDBJ databases">
        <title>Human intestinal bacterial collection.</title>
        <authorList>
            <person name="Pauvert C."/>
            <person name="Hitch T.C.A."/>
            <person name="Clavel T."/>
        </authorList>
    </citation>
    <scope>NUCLEOTIDE SEQUENCE [LARGE SCALE GENOMIC DNA]</scope>
    <source>
        <strain evidence="2 3">CLA-SR-H026</strain>
    </source>
</reference>
<sequence>MNKPKKVPLRKCVGCSESKPKKELTRIVKNKEQEVFIDETGKANGRGAYVCKDIKCLNKAIKSKAIYKALGKDLSEEAIESLRKSLSDL</sequence>
<dbReference type="InterPro" id="IPR037465">
    <property type="entry name" value="YlxR"/>
</dbReference>
<feature type="domain" description="YlxR" evidence="1">
    <location>
        <begin position="10"/>
        <end position="83"/>
    </location>
</feature>
<dbReference type="Gene3D" id="3.30.1230.10">
    <property type="entry name" value="YlxR-like"/>
    <property type="match status" value="1"/>
</dbReference>
<dbReference type="Pfam" id="PF04296">
    <property type="entry name" value="YlxR"/>
    <property type="match status" value="1"/>
</dbReference>
<dbReference type="PANTHER" id="PTHR34215:SF1">
    <property type="entry name" value="YLXR DOMAIN-CONTAINING PROTEIN"/>
    <property type="match status" value="1"/>
</dbReference>
<organism evidence="2 3">
    <name type="scientific">Aedoeadaptatus acetigenes</name>
    <dbReference type="NCBI Taxonomy" id="2981723"/>
    <lineage>
        <taxon>Bacteria</taxon>
        <taxon>Bacillati</taxon>
        <taxon>Bacillota</taxon>
        <taxon>Tissierellia</taxon>
        <taxon>Tissierellales</taxon>
        <taxon>Peptoniphilaceae</taxon>
        <taxon>Aedoeadaptatus</taxon>
    </lineage>
</organism>
<evidence type="ECO:0000313" key="2">
    <source>
        <dbReference type="EMBL" id="MEQ3353548.1"/>
    </source>
</evidence>
<name>A0ABV1J5V7_9FIRM</name>
<evidence type="ECO:0000313" key="3">
    <source>
        <dbReference type="Proteomes" id="UP001481872"/>
    </source>
</evidence>
<keyword evidence="3" id="KW-1185">Reference proteome</keyword>
<dbReference type="PANTHER" id="PTHR34215">
    <property type="entry name" value="BLL0784 PROTEIN"/>
    <property type="match status" value="1"/>
</dbReference>
<dbReference type="Proteomes" id="UP001481872">
    <property type="component" value="Unassembled WGS sequence"/>
</dbReference>
<protein>
    <submittedName>
        <fullName evidence="2">YlxR family protein</fullName>
    </submittedName>
</protein>
<accession>A0ABV1J5V7</accession>
<comment type="caution">
    <text evidence="2">The sequence shown here is derived from an EMBL/GenBank/DDBJ whole genome shotgun (WGS) entry which is preliminary data.</text>
</comment>
<dbReference type="NCBIfam" id="NF047356">
    <property type="entry name" value="RNA_bind_RnpM"/>
    <property type="match status" value="1"/>
</dbReference>
<dbReference type="InterPro" id="IPR035931">
    <property type="entry name" value="YlxR-like_sf"/>
</dbReference>
<dbReference type="InterPro" id="IPR007393">
    <property type="entry name" value="YlxR_dom"/>
</dbReference>
<evidence type="ECO:0000259" key="1">
    <source>
        <dbReference type="Pfam" id="PF04296"/>
    </source>
</evidence>